<dbReference type="OrthoDB" id="3144234at2759"/>
<evidence type="ECO:0000256" key="1">
    <source>
        <dbReference type="SAM" id="MobiDB-lite"/>
    </source>
</evidence>
<accession>A0A165EQ27</accession>
<proteinExistence type="predicted"/>
<dbReference type="STRING" id="1314781.A0A165EQ27"/>
<evidence type="ECO:0000313" key="3">
    <source>
        <dbReference type="EMBL" id="KZV87450.1"/>
    </source>
</evidence>
<evidence type="ECO:0000313" key="4">
    <source>
        <dbReference type="Proteomes" id="UP000077266"/>
    </source>
</evidence>
<reference evidence="3 4" key="1">
    <citation type="journal article" date="2016" name="Mol. Biol. Evol.">
        <title>Comparative Genomics of Early-Diverging Mushroom-Forming Fungi Provides Insights into the Origins of Lignocellulose Decay Capabilities.</title>
        <authorList>
            <person name="Nagy L.G."/>
            <person name="Riley R."/>
            <person name="Tritt A."/>
            <person name="Adam C."/>
            <person name="Daum C."/>
            <person name="Floudas D."/>
            <person name="Sun H."/>
            <person name="Yadav J.S."/>
            <person name="Pangilinan J."/>
            <person name="Larsson K.H."/>
            <person name="Matsuura K."/>
            <person name="Barry K."/>
            <person name="Labutti K."/>
            <person name="Kuo R."/>
            <person name="Ohm R.A."/>
            <person name="Bhattacharya S.S."/>
            <person name="Shirouzu T."/>
            <person name="Yoshinaga Y."/>
            <person name="Martin F.M."/>
            <person name="Grigoriev I.V."/>
            <person name="Hibbett D.S."/>
        </authorList>
    </citation>
    <scope>NUCLEOTIDE SEQUENCE [LARGE SCALE GENOMIC DNA]</scope>
    <source>
        <strain evidence="3 4">HHB12029</strain>
    </source>
</reference>
<evidence type="ECO:0000259" key="2">
    <source>
        <dbReference type="Pfam" id="PF20415"/>
    </source>
</evidence>
<organism evidence="3 4">
    <name type="scientific">Exidia glandulosa HHB12029</name>
    <dbReference type="NCBI Taxonomy" id="1314781"/>
    <lineage>
        <taxon>Eukaryota</taxon>
        <taxon>Fungi</taxon>
        <taxon>Dikarya</taxon>
        <taxon>Basidiomycota</taxon>
        <taxon>Agaricomycotina</taxon>
        <taxon>Agaricomycetes</taxon>
        <taxon>Auriculariales</taxon>
        <taxon>Exidiaceae</taxon>
        <taxon>Exidia</taxon>
    </lineage>
</organism>
<dbReference type="InParanoid" id="A0A165EQ27"/>
<feature type="domain" description="DUF6699" evidence="2">
    <location>
        <begin position="133"/>
        <end position="261"/>
    </location>
</feature>
<feature type="region of interest" description="Disordered" evidence="1">
    <location>
        <begin position="63"/>
        <end position="95"/>
    </location>
</feature>
<dbReference type="AlphaFoldDB" id="A0A165EQ27"/>
<gene>
    <name evidence="3" type="ORF">EXIGLDRAFT_697509</name>
</gene>
<dbReference type="EMBL" id="KV426124">
    <property type="protein sequence ID" value="KZV87450.1"/>
    <property type="molecule type" value="Genomic_DNA"/>
</dbReference>
<dbReference type="Proteomes" id="UP000077266">
    <property type="component" value="Unassembled WGS sequence"/>
</dbReference>
<keyword evidence="4" id="KW-1185">Reference proteome</keyword>
<protein>
    <recommendedName>
        <fullName evidence="2">DUF6699 domain-containing protein</fullName>
    </recommendedName>
</protein>
<name>A0A165EQ27_EXIGL</name>
<dbReference type="InterPro" id="IPR046522">
    <property type="entry name" value="DUF6699"/>
</dbReference>
<dbReference type="Pfam" id="PF20415">
    <property type="entry name" value="DUF6699"/>
    <property type="match status" value="1"/>
</dbReference>
<sequence>MLHRADTYYAPYTPRFQPPYRYPIALPRPPKAGDAYWPGQLPPTVNTVRAKPAGAKEVRFDLPVAPPPLKRSKTMPASSSSSSYKHAPTSAPVHLSPSRAANMAQPPQHRAAGIVSLVPLLAHTPTSSSPPIIYDLQYGSAYARLPAASAPLSQTHRQILATSQPIAHMRIRCDAFPWIIDVRESAPGVGIRVGDVLDALSTGLWRRLRSAEYANLDARNKQKIENAFRARVARNPAVQSEGILRLDWLQGRSVFKGLVTTSEPNTWALVLGST</sequence>